<dbReference type="EMBL" id="BAAABX010000004">
    <property type="protein sequence ID" value="GAA0386308.1"/>
    <property type="molecule type" value="Genomic_DNA"/>
</dbReference>
<evidence type="ECO:0000313" key="3">
    <source>
        <dbReference type="Proteomes" id="UP001500879"/>
    </source>
</evidence>
<comment type="caution">
    <text evidence="2">The sequence shown here is derived from an EMBL/GenBank/DDBJ whole genome shotgun (WGS) entry which is preliminary data.</text>
</comment>
<proteinExistence type="predicted"/>
<dbReference type="Proteomes" id="UP001500879">
    <property type="component" value="Unassembled WGS sequence"/>
</dbReference>
<evidence type="ECO:0000256" key="1">
    <source>
        <dbReference type="SAM" id="MobiDB-lite"/>
    </source>
</evidence>
<gene>
    <name evidence="2" type="ORF">GCM10010357_03900</name>
</gene>
<organism evidence="2 3">
    <name type="scientific">Streptomyces luteireticuli</name>
    <dbReference type="NCBI Taxonomy" id="173858"/>
    <lineage>
        <taxon>Bacteria</taxon>
        <taxon>Bacillati</taxon>
        <taxon>Actinomycetota</taxon>
        <taxon>Actinomycetes</taxon>
        <taxon>Kitasatosporales</taxon>
        <taxon>Streptomycetaceae</taxon>
        <taxon>Streptomyces</taxon>
    </lineage>
</organism>
<sequence>MASTAKALITHQRGVSRNRYTPPRYGERTAVPHLPSPFRARPGRTDGIARHRPRPLRGPAADSSRPRRRLLRRGGSYAVGAAVGKGPVW</sequence>
<protein>
    <submittedName>
        <fullName evidence="2">Uncharacterized protein</fullName>
    </submittedName>
</protein>
<reference evidence="3" key="1">
    <citation type="journal article" date="2019" name="Int. J. Syst. Evol. Microbiol.">
        <title>The Global Catalogue of Microorganisms (GCM) 10K type strain sequencing project: providing services to taxonomists for standard genome sequencing and annotation.</title>
        <authorList>
            <consortium name="The Broad Institute Genomics Platform"/>
            <consortium name="The Broad Institute Genome Sequencing Center for Infectious Disease"/>
            <person name="Wu L."/>
            <person name="Ma J."/>
        </authorList>
    </citation>
    <scope>NUCLEOTIDE SEQUENCE [LARGE SCALE GENOMIC DNA]</scope>
    <source>
        <strain evidence="3">JCM 4788</strain>
    </source>
</reference>
<accession>A0ABP3I0C6</accession>
<feature type="region of interest" description="Disordered" evidence="1">
    <location>
        <begin position="1"/>
        <end position="68"/>
    </location>
</feature>
<keyword evidence="3" id="KW-1185">Reference proteome</keyword>
<evidence type="ECO:0000313" key="2">
    <source>
        <dbReference type="EMBL" id="GAA0386308.1"/>
    </source>
</evidence>
<name>A0ABP3I0C6_9ACTN</name>